<proteinExistence type="predicted"/>
<dbReference type="InterPro" id="IPR009327">
    <property type="entry name" value="Cupin_DUF985"/>
</dbReference>
<dbReference type="Gene3D" id="2.60.120.10">
    <property type="entry name" value="Jelly Rolls"/>
    <property type="match status" value="1"/>
</dbReference>
<dbReference type="PANTHER" id="PTHR33387:SF3">
    <property type="entry name" value="DUF985 DOMAIN-CONTAINING PROTEIN"/>
    <property type="match status" value="1"/>
</dbReference>
<evidence type="ECO:0000313" key="2">
    <source>
        <dbReference type="EMBL" id="MFC4525858.1"/>
    </source>
</evidence>
<accession>A0ABV9BYP7</accession>
<dbReference type="RefSeq" id="WP_266150579.1">
    <property type="nucleotide sequence ID" value="NZ_CP064028.1"/>
</dbReference>
<protein>
    <submittedName>
        <fullName evidence="2">Cupin domain-containing protein</fullName>
    </submittedName>
</protein>
<keyword evidence="3" id="KW-1185">Reference proteome</keyword>
<dbReference type="InterPro" id="IPR011051">
    <property type="entry name" value="RmlC_Cupin_sf"/>
</dbReference>
<dbReference type="InterPro" id="IPR039935">
    <property type="entry name" value="YML079W-like"/>
</dbReference>
<dbReference type="SUPFAM" id="SSF51182">
    <property type="entry name" value="RmlC-like cupins"/>
    <property type="match status" value="1"/>
</dbReference>
<reference evidence="3" key="1">
    <citation type="journal article" date="2019" name="Int. J. Syst. Evol. Microbiol.">
        <title>The Global Catalogue of Microorganisms (GCM) 10K type strain sequencing project: providing services to taxonomists for standard genome sequencing and annotation.</title>
        <authorList>
            <consortium name="The Broad Institute Genomics Platform"/>
            <consortium name="The Broad Institute Genome Sequencing Center for Infectious Disease"/>
            <person name="Wu L."/>
            <person name="Ma J."/>
        </authorList>
    </citation>
    <scope>NUCLEOTIDE SEQUENCE [LARGE SCALE GENOMIC DNA]</scope>
    <source>
        <strain evidence="3">CCM 4481</strain>
    </source>
</reference>
<evidence type="ECO:0000313" key="3">
    <source>
        <dbReference type="Proteomes" id="UP001595961"/>
    </source>
</evidence>
<evidence type="ECO:0000259" key="1">
    <source>
        <dbReference type="Pfam" id="PF06172"/>
    </source>
</evidence>
<organism evidence="2 3">
    <name type="scientific">Dyella halodurans</name>
    <dbReference type="NCBI Taxonomy" id="1920171"/>
    <lineage>
        <taxon>Bacteria</taxon>
        <taxon>Pseudomonadati</taxon>
        <taxon>Pseudomonadota</taxon>
        <taxon>Gammaproteobacteria</taxon>
        <taxon>Lysobacterales</taxon>
        <taxon>Rhodanobacteraceae</taxon>
        <taxon>Dyella</taxon>
    </lineage>
</organism>
<dbReference type="PANTHER" id="PTHR33387">
    <property type="entry name" value="RMLC-LIKE JELLY ROLL FOLD PROTEIN"/>
    <property type="match status" value="1"/>
</dbReference>
<dbReference type="CDD" id="cd06121">
    <property type="entry name" value="cupin_YML079wp"/>
    <property type="match status" value="1"/>
</dbReference>
<dbReference type="InterPro" id="IPR014710">
    <property type="entry name" value="RmlC-like_jellyroll"/>
</dbReference>
<feature type="domain" description="DUF985" evidence="1">
    <location>
        <begin position="11"/>
        <end position="140"/>
    </location>
</feature>
<comment type="caution">
    <text evidence="2">The sequence shown here is derived from an EMBL/GenBank/DDBJ whole genome shotgun (WGS) entry which is preliminary data.</text>
</comment>
<gene>
    <name evidence="2" type="ORF">ACFO5W_04340</name>
</gene>
<name>A0ABV9BYP7_9GAMM</name>
<sequence>MSDVAARIEELKATLQLQPHVEGGHYRRVYPQPSAADNPDGRSALSAIHYLLEAGEYSSWHRVDAEEAWHFVEGEPLELLIFDPDNKSLERCCLGPLAPGVRPMAVVPAGAWQAARPLGSHALVTCLVAPAFEYDGFELLDQHDPLAGHLAGLAPEIDTQ</sequence>
<dbReference type="Pfam" id="PF06172">
    <property type="entry name" value="Cupin_5"/>
    <property type="match status" value="1"/>
</dbReference>
<dbReference type="Proteomes" id="UP001595961">
    <property type="component" value="Unassembled WGS sequence"/>
</dbReference>
<dbReference type="EMBL" id="JBHSGA010000008">
    <property type="protein sequence ID" value="MFC4525858.1"/>
    <property type="molecule type" value="Genomic_DNA"/>
</dbReference>